<organism evidence="2 3">
    <name type="scientific">Anaerobacillus alkaliphilus</name>
    <dbReference type="NCBI Taxonomy" id="1548597"/>
    <lineage>
        <taxon>Bacteria</taxon>
        <taxon>Bacillati</taxon>
        <taxon>Bacillota</taxon>
        <taxon>Bacilli</taxon>
        <taxon>Bacillales</taxon>
        <taxon>Bacillaceae</taxon>
        <taxon>Anaerobacillus</taxon>
    </lineage>
</organism>
<feature type="transmembrane region" description="Helical" evidence="1">
    <location>
        <begin position="6"/>
        <end position="26"/>
    </location>
</feature>
<keyword evidence="1" id="KW-0812">Transmembrane</keyword>
<gene>
    <name evidence="2" type="ORF">DS745_17755</name>
</gene>
<feature type="transmembrane region" description="Helical" evidence="1">
    <location>
        <begin position="61"/>
        <end position="80"/>
    </location>
</feature>
<feature type="transmembrane region" description="Helical" evidence="1">
    <location>
        <begin position="38"/>
        <end position="55"/>
    </location>
</feature>
<evidence type="ECO:0000313" key="3">
    <source>
        <dbReference type="Proteomes" id="UP000290649"/>
    </source>
</evidence>
<dbReference type="RefSeq" id="WP_129079545.1">
    <property type="nucleotide sequence ID" value="NZ_QOUX01000046.1"/>
</dbReference>
<proteinExistence type="predicted"/>
<keyword evidence="1" id="KW-1133">Transmembrane helix</keyword>
<protein>
    <submittedName>
        <fullName evidence="2">Uncharacterized protein</fullName>
    </submittedName>
</protein>
<dbReference type="EMBL" id="QOUX01000046">
    <property type="protein sequence ID" value="RXI98185.1"/>
    <property type="molecule type" value="Genomic_DNA"/>
</dbReference>
<keyword evidence="1" id="KW-0472">Membrane</keyword>
<keyword evidence="3" id="KW-1185">Reference proteome</keyword>
<accession>A0A4Q0VQF2</accession>
<dbReference type="Proteomes" id="UP000290649">
    <property type="component" value="Unassembled WGS sequence"/>
</dbReference>
<dbReference type="OrthoDB" id="2965294at2"/>
<evidence type="ECO:0000313" key="2">
    <source>
        <dbReference type="EMBL" id="RXI98185.1"/>
    </source>
</evidence>
<sequence length="211" mass="25196">MNFFMFLAPVLLIVGLFGLYDKIRLCKKNGVFPYDFRLYRWFALLLFLIVPVRLFQEEFRFVKVGFYILIPVVLIWLFYVHFRDGKAYKVIDISEKEFLTKVEQIVKEHKVKMQKGQPASSEYPFIYKLGNTEASILIDRTKGRLNETHEFSYVLTFKKWWKLPNSEVIIEDLIKRLQHEREPLKLQKHKVIGVVYAMILFIGLYLALNTF</sequence>
<evidence type="ECO:0000256" key="1">
    <source>
        <dbReference type="SAM" id="Phobius"/>
    </source>
</evidence>
<name>A0A4Q0VQF2_9BACI</name>
<dbReference type="AlphaFoldDB" id="A0A4Q0VQF2"/>
<reference evidence="2 3" key="1">
    <citation type="journal article" date="2019" name="Int. J. Syst. Evol. Microbiol.">
        <title>Anaerobacillus alkaliphilus sp. nov., a novel alkaliphilic and moderately halophilic bacterium.</title>
        <authorList>
            <person name="Borsodi A.K."/>
            <person name="Aszalos J.M."/>
            <person name="Bihari P."/>
            <person name="Nagy I."/>
            <person name="Schumann P."/>
            <person name="Sproer C."/>
            <person name="Kovacs A.L."/>
            <person name="Boka K."/>
            <person name="Dobosy P."/>
            <person name="Ovari M."/>
            <person name="Szili-Kovacs T."/>
            <person name="Toth E."/>
        </authorList>
    </citation>
    <scope>NUCLEOTIDE SEQUENCE [LARGE SCALE GENOMIC DNA]</scope>
    <source>
        <strain evidence="2 3">B16-10</strain>
    </source>
</reference>
<comment type="caution">
    <text evidence="2">The sequence shown here is derived from an EMBL/GenBank/DDBJ whole genome shotgun (WGS) entry which is preliminary data.</text>
</comment>
<feature type="transmembrane region" description="Helical" evidence="1">
    <location>
        <begin position="191"/>
        <end position="208"/>
    </location>
</feature>